<evidence type="ECO:0000313" key="21">
    <source>
        <dbReference type="Proteomes" id="UP000254764"/>
    </source>
</evidence>
<keyword evidence="9" id="KW-0444">Lipid biosynthesis</keyword>
<evidence type="ECO:0000256" key="2">
    <source>
        <dbReference type="ARBA" id="ARBA00004651"/>
    </source>
</evidence>
<evidence type="ECO:0000256" key="19">
    <source>
        <dbReference type="SAM" id="Phobius"/>
    </source>
</evidence>
<keyword evidence="21" id="KW-1185">Reference proteome</keyword>
<dbReference type="UniPathway" id="UPA00557">
    <property type="reaction ID" value="UER00614"/>
</dbReference>
<evidence type="ECO:0000256" key="7">
    <source>
        <dbReference type="ARBA" id="ARBA00019373"/>
    </source>
</evidence>
<dbReference type="PROSITE" id="PS01315">
    <property type="entry name" value="CDS"/>
    <property type="match status" value="1"/>
</dbReference>
<evidence type="ECO:0000256" key="3">
    <source>
        <dbReference type="ARBA" id="ARBA00005119"/>
    </source>
</evidence>
<dbReference type="PANTHER" id="PTHR46382">
    <property type="entry name" value="PHOSPHATIDATE CYTIDYLYLTRANSFERASE"/>
    <property type="match status" value="1"/>
</dbReference>
<keyword evidence="13 19" id="KW-1133">Transmembrane helix</keyword>
<evidence type="ECO:0000256" key="14">
    <source>
        <dbReference type="ARBA" id="ARBA00023098"/>
    </source>
</evidence>
<evidence type="ECO:0000256" key="5">
    <source>
        <dbReference type="ARBA" id="ARBA00010185"/>
    </source>
</evidence>
<dbReference type="EC" id="2.7.7.41" evidence="6 18"/>
<evidence type="ECO:0000256" key="10">
    <source>
        <dbReference type="ARBA" id="ARBA00022679"/>
    </source>
</evidence>
<keyword evidence="8" id="KW-1003">Cell membrane</keyword>
<protein>
    <recommendedName>
        <fullName evidence="7 18">Phosphatidate cytidylyltransferase</fullName>
        <ecNumber evidence="6 18">2.7.7.41</ecNumber>
    </recommendedName>
</protein>
<dbReference type="EMBL" id="UEYP01000004">
    <property type="protein sequence ID" value="SSC67460.1"/>
    <property type="molecule type" value="Genomic_DNA"/>
</dbReference>
<dbReference type="GO" id="GO:0004605">
    <property type="term" value="F:phosphatidate cytidylyltransferase activity"/>
    <property type="evidence" value="ECO:0007669"/>
    <property type="project" value="UniProtKB-EC"/>
</dbReference>
<comment type="pathway">
    <text evidence="3 18">Phospholipid metabolism; CDP-diacylglycerol biosynthesis; CDP-diacylglycerol from sn-glycerol 3-phosphate: step 3/3.</text>
</comment>
<dbReference type="RefSeq" id="WP_115670118.1">
    <property type="nucleotide sequence ID" value="NZ_UEYP01000004.1"/>
</dbReference>
<dbReference type="InterPro" id="IPR000374">
    <property type="entry name" value="PC_trans"/>
</dbReference>
<keyword evidence="17" id="KW-1208">Phospholipid metabolism</keyword>
<name>A0A376AIF2_9HYPH</name>
<evidence type="ECO:0000256" key="1">
    <source>
        <dbReference type="ARBA" id="ARBA00001698"/>
    </source>
</evidence>
<comment type="pathway">
    <text evidence="4">Lipid metabolism.</text>
</comment>
<evidence type="ECO:0000256" key="11">
    <source>
        <dbReference type="ARBA" id="ARBA00022692"/>
    </source>
</evidence>
<dbReference type="Pfam" id="PF01148">
    <property type="entry name" value="CTP_transf_1"/>
    <property type="match status" value="1"/>
</dbReference>
<feature type="transmembrane region" description="Helical" evidence="19">
    <location>
        <begin position="244"/>
        <end position="267"/>
    </location>
</feature>
<keyword evidence="10 18" id="KW-0808">Transferase</keyword>
<evidence type="ECO:0000256" key="6">
    <source>
        <dbReference type="ARBA" id="ARBA00012487"/>
    </source>
</evidence>
<evidence type="ECO:0000256" key="4">
    <source>
        <dbReference type="ARBA" id="ARBA00005189"/>
    </source>
</evidence>
<proteinExistence type="inferred from homology"/>
<evidence type="ECO:0000256" key="15">
    <source>
        <dbReference type="ARBA" id="ARBA00023136"/>
    </source>
</evidence>
<keyword evidence="12 18" id="KW-0548">Nucleotidyltransferase</keyword>
<comment type="similarity">
    <text evidence="5 18">Belongs to the CDS family.</text>
</comment>
<dbReference type="STRING" id="1336235.GCA_000518785_00073"/>
<evidence type="ECO:0000256" key="9">
    <source>
        <dbReference type="ARBA" id="ARBA00022516"/>
    </source>
</evidence>
<feature type="transmembrane region" description="Helical" evidence="19">
    <location>
        <begin position="171"/>
        <end position="191"/>
    </location>
</feature>
<comment type="catalytic activity">
    <reaction evidence="1 18">
        <text>a 1,2-diacyl-sn-glycero-3-phosphate + CTP + H(+) = a CDP-1,2-diacyl-sn-glycerol + diphosphate</text>
        <dbReference type="Rhea" id="RHEA:16229"/>
        <dbReference type="ChEBI" id="CHEBI:15378"/>
        <dbReference type="ChEBI" id="CHEBI:33019"/>
        <dbReference type="ChEBI" id="CHEBI:37563"/>
        <dbReference type="ChEBI" id="CHEBI:58332"/>
        <dbReference type="ChEBI" id="CHEBI:58608"/>
        <dbReference type="EC" id="2.7.7.41"/>
    </reaction>
</comment>
<accession>A0A376AIF2</accession>
<keyword evidence="14" id="KW-0443">Lipid metabolism</keyword>
<keyword evidence="11 18" id="KW-0812">Transmembrane</keyword>
<dbReference type="PANTHER" id="PTHR46382:SF1">
    <property type="entry name" value="PHOSPHATIDATE CYTIDYLYLTRANSFERASE"/>
    <property type="match status" value="1"/>
</dbReference>
<dbReference type="OrthoDB" id="9799199at2"/>
<dbReference type="GO" id="GO:0005886">
    <property type="term" value="C:plasma membrane"/>
    <property type="evidence" value="ECO:0007669"/>
    <property type="project" value="UniProtKB-SubCell"/>
</dbReference>
<organism evidence="20 21">
    <name type="scientific">Ciceribacter selenitireducens ATCC BAA-1503</name>
    <dbReference type="NCBI Taxonomy" id="1336235"/>
    <lineage>
        <taxon>Bacteria</taxon>
        <taxon>Pseudomonadati</taxon>
        <taxon>Pseudomonadota</taxon>
        <taxon>Alphaproteobacteria</taxon>
        <taxon>Hyphomicrobiales</taxon>
        <taxon>Rhizobiaceae</taxon>
        <taxon>Ciceribacter</taxon>
    </lineage>
</organism>
<reference evidence="21" key="1">
    <citation type="submission" date="2018-07" db="EMBL/GenBank/DDBJ databases">
        <authorList>
            <person name="Peiro R."/>
            <person name="Begona"/>
            <person name="Cbmso G."/>
            <person name="Lopez M."/>
            <person name="Gonzalez S."/>
        </authorList>
    </citation>
    <scope>NUCLEOTIDE SEQUENCE [LARGE SCALE GENOMIC DNA]</scope>
</reference>
<feature type="transmembrane region" description="Helical" evidence="19">
    <location>
        <begin position="128"/>
        <end position="150"/>
    </location>
</feature>
<dbReference type="GO" id="GO:0016024">
    <property type="term" value="P:CDP-diacylglycerol biosynthetic process"/>
    <property type="evidence" value="ECO:0007669"/>
    <property type="project" value="UniProtKB-UniPathway"/>
</dbReference>
<evidence type="ECO:0000313" key="20">
    <source>
        <dbReference type="EMBL" id="SSC67460.1"/>
    </source>
</evidence>
<feature type="transmembrane region" description="Helical" evidence="19">
    <location>
        <begin position="58"/>
        <end position="75"/>
    </location>
</feature>
<feature type="transmembrane region" description="Helical" evidence="19">
    <location>
        <begin position="197"/>
        <end position="215"/>
    </location>
</feature>
<evidence type="ECO:0000256" key="17">
    <source>
        <dbReference type="ARBA" id="ARBA00023264"/>
    </source>
</evidence>
<evidence type="ECO:0000256" key="13">
    <source>
        <dbReference type="ARBA" id="ARBA00022989"/>
    </source>
</evidence>
<evidence type="ECO:0000256" key="8">
    <source>
        <dbReference type="ARBA" id="ARBA00022475"/>
    </source>
</evidence>
<feature type="transmembrane region" description="Helical" evidence="19">
    <location>
        <begin position="7"/>
        <end position="24"/>
    </location>
</feature>
<evidence type="ECO:0000256" key="12">
    <source>
        <dbReference type="ARBA" id="ARBA00022695"/>
    </source>
</evidence>
<keyword evidence="16" id="KW-0594">Phospholipid biosynthesis</keyword>
<dbReference type="Proteomes" id="UP000254764">
    <property type="component" value="Unassembled WGS sequence"/>
</dbReference>
<gene>
    <name evidence="20" type="ORF">RHIZ70_3168</name>
</gene>
<comment type="subcellular location">
    <subcellularLocation>
        <location evidence="2">Cell membrane</location>
        <topology evidence="2">Multi-pass membrane protein</topology>
    </subcellularLocation>
</comment>
<evidence type="ECO:0000256" key="18">
    <source>
        <dbReference type="RuleBase" id="RU003938"/>
    </source>
</evidence>
<evidence type="ECO:0000256" key="16">
    <source>
        <dbReference type="ARBA" id="ARBA00023209"/>
    </source>
</evidence>
<keyword evidence="15 19" id="KW-0472">Membrane</keyword>
<sequence>MSRELTLRIYSAIVMVAVVLAATWFGGFAFRLLAGAIGLFVYYEWASMTKLGERSMRGHAFGWFSMAAIVANMLFGEPDLTVPLFAGLVLTATLPALVGNWSWWQAGGIFYSGLSAVSLAAIRGDDQLGFAAMIFVFAVVWSTDILAYFVGRAIGGPKLAPRISPGKTWSGAIGGTIAGVLGGVAVALSFFQWSGLWVPLVALFLSVAGQIGDLFESFIKRRFGVKDSSHLIPGHGGVMDRVDALVFACFAVFFLAIGFSAVGMGAVDSLGAFLFGL</sequence>
<feature type="transmembrane region" description="Helical" evidence="19">
    <location>
        <begin position="81"/>
        <end position="98"/>
    </location>
</feature>
<dbReference type="AlphaFoldDB" id="A0A376AIF2"/>